<comment type="caution">
    <text evidence="3">The sequence shown here is derived from an EMBL/GenBank/DDBJ whole genome shotgun (WGS) entry which is preliminary data.</text>
</comment>
<dbReference type="InterPro" id="IPR038765">
    <property type="entry name" value="Papain-like_cys_pep_sf"/>
</dbReference>
<gene>
    <name evidence="3" type="ORF">EZJ19_05035</name>
</gene>
<evidence type="ECO:0000256" key="1">
    <source>
        <dbReference type="SAM" id="MobiDB-lite"/>
    </source>
</evidence>
<feature type="compositionally biased region" description="Polar residues" evidence="1">
    <location>
        <begin position="35"/>
        <end position="46"/>
    </location>
</feature>
<dbReference type="SUPFAM" id="SSF54001">
    <property type="entry name" value="Cysteine proteinases"/>
    <property type="match status" value="1"/>
</dbReference>
<accession>A0A4R1BGG5</accession>
<name>A0A4R1BGG5_9PROT</name>
<evidence type="ECO:0000313" key="3">
    <source>
        <dbReference type="EMBL" id="TCJ16273.1"/>
    </source>
</evidence>
<sequence length="346" mass="37926">MSPRHPSEAGKGTAGGRPISAGRQKFAGAGPPVTLSPQTGNPTKQSEIAGRGRRIDVTMLLSVRRRSAAMYFQVSHVTTYRYSRPVRLGPHWLRLRPRCDGGTELLRHELDIEPMPAGRSDVLDADGNLATRVWFLGETEKFTVRSRFEARTRLIDPYDYLAEAMPWGALYAPALARRLAPWIGAAAAPRGVLELAAQVRAGAADGLEFVHRLNADLHRRIDREIRDSGRAHRPEETLRRGRGACRDLAVLFAAVCRSQGIASRFASGYQQGRADTSTRYMHAWPEVYLPGGGWRGFDPTHGLAVADRHVAVAAAADPEDAAPIEGSYQGDSPSSLRAEVRIHVED</sequence>
<dbReference type="Proteomes" id="UP000295443">
    <property type="component" value="Unassembled WGS sequence"/>
</dbReference>
<proteinExistence type="predicted"/>
<protein>
    <submittedName>
        <fullName evidence="3">Transglutaminase family protein</fullName>
    </submittedName>
</protein>
<dbReference type="Pfam" id="PF08379">
    <property type="entry name" value="Bact_transglu_N"/>
    <property type="match status" value="1"/>
</dbReference>
<dbReference type="OrthoDB" id="5438043at2"/>
<keyword evidence="4" id="KW-1185">Reference proteome</keyword>
<dbReference type="SMART" id="SM00460">
    <property type="entry name" value="TGc"/>
    <property type="match status" value="1"/>
</dbReference>
<reference evidence="3 4" key="1">
    <citation type="submission" date="2019-03" db="EMBL/GenBank/DDBJ databases">
        <title>Genome sequence of Thiobacillaceae bacterium LSR1, a sulfur-oxidizing bacterium isolated from freshwater sediment.</title>
        <authorList>
            <person name="Li S."/>
        </authorList>
    </citation>
    <scope>NUCLEOTIDE SEQUENCE [LARGE SCALE GENOMIC DNA]</scope>
    <source>
        <strain evidence="3 4">LSR1</strain>
    </source>
</reference>
<dbReference type="PANTHER" id="PTHR33490:SF1">
    <property type="entry name" value="SLL1233 PROTEIN"/>
    <property type="match status" value="1"/>
</dbReference>
<dbReference type="Gene3D" id="3.10.620.30">
    <property type="match status" value="1"/>
</dbReference>
<dbReference type="AlphaFoldDB" id="A0A4R1BGG5"/>
<evidence type="ECO:0000259" key="2">
    <source>
        <dbReference type="SMART" id="SM00460"/>
    </source>
</evidence>
<organism evidence="3 4">
    <name type="scientific">Parasulfuritortus cantonensis</name>
    <dbReference type="NCBI Taxonomy" id="2528202"/>
    <lineage>
        <taxon>Bacteria</taxon>
        <taxon>Pseudomonadati</taxon>
        <taxon>Pseudomonadota</taxon>
        <taxon>Betaproteobacteria</taxon>
        <taxon>Nitrosomonadales</taxon>
        <taxon>Thiobacillaceae</taxon>
        <taxon>Parasulfuritortus</taxon>
    </lineage>
</organism>
<evidence type="ECO:0000313" key="4">
    <source>
        <dbReference type="Proteomes" id="UP000295443"/>
    </source>
</evidence>
<feature type="domain" description="Transglutaminase-like" evidence="2">
    <location>
        <begin position="237"/>
        <end position="301"/>
    </location>
</feature>
<feature type="region of interest" description="Disordered" evidence="1">
    <location>
        <begin position="1"/>
        <end position="51"/>
    </location>
</feature>
<dbReference type="Pfam" id="PF01841">
    <property type="entry name" value="Transglut_core"/>
    <property type="match status" value="1"/>
</dbReference>
<dbReference type="EMBL" id="SJZB01000018">
    <property type="protein sequence ID" value="TCJ16273.1"/>
    <property type="molecule type" value="Genomic_DNA"/>
</dbReference>
<dbReference type="InterPro" id="IPR013589">
    <property type="entry name" value="Bac_transglu_N"/>
</dbReference>
<dbReference type="PANTHER" id="PTHR33490">
    <property type="entry name" value="BLR5614 PROTEIN-RELATED"/>
    <property type="match status" value="1"/>
</dbReference>
<dbReference type="InterPro" id="IPR002931">
    <property type="entry name" value="Transglutaminase-like"/>
</dbReference>